<evidence type="ECO:0000256" key="3">
    <source>
        <dbReference type="ARBA" id="ARBA00022723"/>
    </source>
</evidence>
<dbReference type="GO" id="GO:0010008">
    <property type="term" value="C:endosome membrane"/>
    <property type="evidence" value="ECO:0007669"/>
    <property type="project" value="UniProtKB-SubCell"/>
</dbReference>
<feature type="repeat" description="ANK" evidence="7">
    <location>
        <begin position="22"/>
        <end position="54"/>
    </location>
</feature>
<dbReference type="SUPFAM" id="SSF48403">
    <property type="entry name" value="Ankyrin repeat"/>
    <property type="match status" value="1"/>
</dbReference>
<evidence type="ECO:0000256" key="2">
    <source>
        <dbReference type="ARBA" id="ARBA00022468"/>
    </source>
</evidence>
<keyword evidence="8" id="KW-0863">Zinc-finger</keyword>
<keyword evidence="2 8" id="KW-0343">GTPase activation</keyword>
<dbReference type="PANTHER" id="PTHR23180">
    <property type="entry name" value="CENTAURIN/ARF"/>
    <property type="match status" value="1"/>
</dbReference>
<protein>
    <recommendedName>
        <fullName evidence="8">Arf-GAP with coiled-coil, ANK repeat and PH domain-containing protein</fullName>
        <shortName evidence="8">Cnt-b</shortName>
    </recommendedName>
    <alternativeName>
        <fullName evidence="8">Centaurin-beta</fullName>
    </alternativeName>
</protein>
<comment type="domain">
    <text evidence="8">PH domain binds phospholipids including phosphatidic acid, phosphatidylinositol 3-phosphate, phosphatidylinositol 3,5-bisphosphate (PIP2) and phosphatidylinositol 3,4,5-trisphosphate (PIP3). May mediate protein binding to PIP2 or PIP3 containing membranes.</text>
</comment>
<evidence type="ECO:0000256" key="1">
    <source>
        <dbReference type="ARBA" id="ARBA00004184"/>
    </source>
</evidence>
<dbReference type="AlphaFoldDB" id="A0A0P7WG57"/>
<feature type="non-terminal residue" evidence="9">
    <location>
        <position position="1"/>
    </location>
</feature>
<name>A0A0P7WG57_SCLFO</name>
<accession>A0A0P7WG57</accession>
<evidence type="ECO:0000256" key="5">
    <source>
        <dbReference type="ARBA" id="ARBA00022833"/>
    </source>
</evidence>
<evidence type="ECO:0000313" key="10">
    <source>
        <dbReference type="Proteomes" id="UP000034805"/>
    </source>
</evidence>
<evidence type="ECO:0000313" key="9">
    <source>
        <dbReference type="EMBL" id="KPP60100.1"/>
    </source>
</evidence>
<dbReference type="PROSITE" id="PS50088">
    <property type="entry name" value="ANK_REPEAT"/>
    <property type="match status" value="1"/>
</dbReference>
<proteinExistence type="predicted"/>
<comment type="caution">
    <text evidence="9">The sequence shown here is derived from an EMBL/GenBank/DDBJ whole genome shotgun (WGS) entry which is preliminary data.</text>
</comment>
<evidence type="ECO:0000256" key="4">
    <source>
        <dbReference type="ARBA" id="ARBA00022737"/>
    </source>
</evidence>
<reference evidence="9 10" key="1">
    <citation type="submission" date="2015-08" db="EMBL/GenBank/DDBJ databases">
        <title>The genome of the Asian arowana (Scleropages formosus).</title>
        <authorList>
            <person name="Tan M.H."/>
            <person name="Gan H.M."/>
            <person name="Croft L.J."/>
            <person name="Austin C.M."/>
        </authorList>
    </citation>
    <scope>NUCLEOTIDE SEQUENCE [LARGE SCALE GENOMIC DNA]</scope>
    <source>
        <strain evidence="9">Aro1</strain>
    </source>
</reference>
<dbReference type="GO" id="GO:0008270">
    <property type="term" value="F:zinc ion binding"/>
    <property type="evidence" value="ECO:0007669"/>
    <property type="project" value="UniProtKB-KW"/>
</dbReference>
<keyword evidence="8" id="KW-0967">Endosome</keyword>
<evidence type="ECO:0000256" key="8">
    <source>
        <dbReference type="RuleBase" id="RU369028"/>
    </source>
</evidence>
<comment type="function">
    <text evidence="8">GTPase-activating protein for the ADP ribosylation factor family.</text>
</comment>
<dbReference type="PROSITE" id="PS50297">
    <property type="entry name" value="ANK_REP_REGION"/>
    <property type="match status" value="1"/>
</dbReference>
<keyword evidence="5 8" id="KW-0862">Zinc</keyword>
<dbReference type="Pfam" id="PF12796">
    <property type="entry name" value="Ank_2"/>
    <property type="match status" value="1"/>
</dbReference>
<comment type="domain">
    <text evidence="8">The BAR domain mediates homodimerization, it can neither bind membrane nor impart curvature, but instead requires the neighboring PH domain to achieve these functions.</text>
</comment>
<dbReference type="InterPro" id="IPR045258">
    <property type="entry name" value="ACAP1/2/3-like"/>
</dbReference>
<keyword evidence="6" id="KW-0472">Membrane</keyword>
<evidence type="ECO:0000256" key="7">
    <source>
        <dbReference type="PROSITE-ProRule" id="PRU00023"/>
    </source>
</evidence>
<keyword evidence="7 8" id="KW-0040">ANK repeat</keyword>
<dbReference type="SMART" id="SM00248">
    <property type="entry name" value="ANK"/>
    <property type="match status" value="2"/>
</dbReference>
<dbReference type="EMBL" id="JARO02011138">
    <property type="protein sequence ID" value="KPP60100.1"/>
    <property type="molecule type" value="Genomic_DNA"/>
</dbReference>
<gene>
    <name evidence="9" type="ORF">Z043_121923</name>
</gene>
<keyword evidence="4 8" id="KW-0677">Repeat</keyword>
<dbReference type="InterPro" id="IPR036770">
    <property type="entry name" value="Ankyrin_rpt-contain_sf"/>
</dbReference>
<keyword evidence="3 8" id="KW-0479">Metal-binding</keyword>
<comment type="activity regulation">
    <text evidence="8">GAP activity stimulated by phosphatidylinositol 4,5-bisphosphate (PIP2) and phosphatidic acid.</text>
</comment>
<sequence length="122" mass="13355">GSLVTCEFLLQNAASVNQPDAYGRGPLHHATTLGHTGQVCLFLKRGASQNAVDIDNKTPLAIAVEAANADIVTLLRLAKMNDEMRESEGPYGQSGQYAANSHTEMQYRKCMQEFISRQLEET</sequence>
<evidence type="ECO:0000256" key="6">
    <source>
        <dbReference type="ARBA" id="ARBA00023136"/>
    </source>
</evidence>
<dbReference type="Proteomes" id="UP000034805">
    <property type="component" value="Unassembled WGS sequence"/>
</dbReference>
<dbReference type="InterPro" id="IPR002110">
    <property type="entry name" value="Ankyrin_rpt"/>
</dbReference>
<organism evidence="9 10">
    <name type="scientific">Scleropages formosus</name>
    <name type="common">Asian bonytongue</name>
    <name type="synonym">Osteoglossum formosum</name>
    <dbReference type="NCBI Taxonomy" id="113540"/>
    <lineage>
        <taxon>Eukaryota</taxon>
        <taxon>Metazoa</taxon>
        <taxon>Chordata</taxon>
        <taxon>Craniata</taxon>
        <taxon>Vertebrata</taxon>
        <taxon>Euteleostomi</taxon>
        <taxon>Actinopterygii</taxon>
        <taxon>Neopterygii</taxon>
        <taxon>Teleostei</taxon>
        <taxon>Osteoglossocephala</taxon>
        <taxon>Osteoglossomorpha</taxon>
        <taxon>Osteoglossiformes</taxon>
        <taxon>Osteoglossidae</taxon>
        <taxon>Scleropages</taxon>
    </lineage>
</organism>
<comment type="subcellular location">
    <subcellularLocation>
        <location evidence="1">Endomembrane system</location>
        <topology evidence="1">Peripheral membrane protein</topology>
    </subcellularLocation>
    <subcellularLocation>
        <location evidence="8">Endosome membrane</location>
        <topology evidence="8">Peripheral membrane protein</topology>
    </subcellularLocation>
</comment>
<dbReference type="PANTHER" id="PTHR23180:SF241">
    <property type="entry name" value="ARF-GAP WITH COILED-COIL, ANK REPEAT AND PH DOMAIN-CONTAINING PROTEIN 2"/>
    <property type="match status" value="1"/>
</dbReference>
<dbReference type="GO" id="GO:0005096">
    <property type="term" value="F:GTPase activator activity"/>
    <property type="evidence" value="ECO:0007669"/>
    <property type="project" value="UniProtKB-KW"/>
</dbReference>
<dbReference type="Gene3D" id="1.25.40.20">
    <property type="entry name" value="Ankyrin repeat-containing domain"/>
    <property type="match status" value="1"/>
</dbReference>